<dbReference type="RefSeq" id="WP_161260562.1">
    <property type="nucleotide sequence ID" value="NZ_JAFBDC010000002.1"/>
</dbReference>
<feature type="transmembrane region" description="Helical" evidence="1">
    <location>
        <begin position="6"/>
        <end position="28"/>
    </location>
</feature>
<evidence type="ECO:0000256" key="1">
    <source>
        <dbReference type="SAM" id="Phobius"/>
    </source>
</evidence>
<accession>A0A845L9M9</accession>
<keyword evidence="3" id="KW-1185">Reference proteome</keyword>
<dbReference type="InterPro" id="IPR010026">
    <property type="entry name" value="Phage_holin_LL-H"/>
</dbReference>
<dbReference type="Pfam" id="PF09682">
    <property type="entry name" value="Phage_holin_6_1"/>
    <property type="match status" value="1"/>
</dbReference>
<dbReference type="EMBL" id="WXEX01000002">
    <property type="protein sequence ID" value="MZP41974.1"/>
    <property type="molecule type" value="Genomic_DNA"/>
</dbReference>
<keyword evidence="1" id="KW-0472">Membrane</keyword>
<sequence>MDPNLFLLGLFVIVFGVIVMVTFAIRSYGPALVEFMKSATTEQQRQTVTKLAQSAVVFARARFGDLSGKEQFAKALLFTSSALAEKGILVSPEELEATVEFAYEEAKKAGLVVSLGELKKIAEGEPEAPATPEDGVPVT</sequence>
<reference evidence="2 3" key="1">
    <citation type="submission" date="2020-01" db="EMBL/GenBank/DDBJ databases">
        <title>Whole genome sequence of Heliobacterium gestii DSM 11169.</title>
        <authorList>
            <person name="Kyndt J.A."/>
            <person name="Meyer T.E."/>
        </authorList>
    </citation>
    <scope>NUCLEOTIDE SEQUENCE [LARGE SCALE GENOMIC DNA]</scope>
    <source>
        <strain evidence="2 3">DSM 11169</strain>
    </source>
</reference>
<gene>
    <name evidence="2" type="ORF">GTO89_02860</name>
</gene>
<protein>
    <submittedName>
        <fullName evidence="2">Uncharacterized protein</fullName>
    </submittedName>
</protein>
<comment type="caution">
    <text evidence="2">The sequence shown here is derived from an EMBL/GenBank/DDBJ whole genome shotgun (WGS) entry which is preliminary data.</text>
</comment>
<proteinExistence type="predicted"/>
<name>A0A845L9M9_HELGE</name>
<keyword evidence="1" id="KW-1133">Transmembrane helix</keyword>
<dbReference type="OrthoDB" id="2083177at2"/>
<evidence type="ECO:0000313" key="3">
    <source>
        <dbReference type="Proteomes" id="UP000471031"/>
    </source>
</evidence>
<evidence type="ECO:0000313" key="2">
    <source>
        <dbReference type="EMBL" id="MZP41974.1"/>
    </source>
</evidence>
<organism evidence="2 3">
    <name type="scientific">Heliomicrobium gestii</name>
    <name type="common">Heliobacterium gestii</name>
    <dbReference type="NCBI Taxonomy" id="2699"/>
    <lineage>
        <taxon>Bacteria</taxon>
        <taxon>Bacillati</taxon>
        <taxon>Bacillota</taxon>
        <taxon>Clostridia</taxon>
        <taxon>Eubacteriales</taxon>
        <taxon>Heliobacteriaceae</taxon>
        <taxon>Heliomicrobium</taxon>
    </lineage>
</organism>
<dbReference type="Proteomes" id="UP000471031">
    <property type="component" value="Unassembled WGS sequence"/>
</dbReference>
<keyword evidence="1" id="KW-0812">Transmembrane</keyword>
<dbReference type="AlphaFoldDB" id="A0A845L9M9"/>